<evidence type="ECO:0000313" key="2">
    <source>
        <dbReference type="EMBL" id="MBH1790911.1"/>
    </source>
</evidence>
<dbReference type="Proteomes" id="UP000634179">
    <property type="component" value="Unassembled WGS sequence"/>
</dbReference>
<name>A0A8I0XZU5_STEMA</name>
<dbReference type="EMBL" id="ABLTIR010000008">
    <property type="protein sequence ID" value="EKZ1925719.1"/>
    <property type="molecule type" value="Genomic_DNA"/>
</dbReference>
<protein>
    <recommendedName>
        <fullName evidence="4">Integrase</fullName>
    </recommendedName>
</protein>
<evidence type="ECO:0008006" key="4">
    <source>
        <dbReference type="Google" id="ProtNLM"/>
    </source>
</evidence>
<dbReference type="OrthoDB" id="8913764at2"/>
<dbReference type="RefSeq" id="WP_125899102.1">
    <property type="nucleotide sequence ID" value="NZ_CP011010.1"/>
</dbReference>
<sequence length="665" mass="74201">MRAREDTGGMPGKWVVPCTHPDLISTGKIYDFSILATGASDAPPIAAVRHSWKGGFTGRPELLRDLWPTLSASIEGIASDGAAARRGALVSFWRFLDALEGYMASNGIPFKRVVRLRDLTSRHVALYTSPGPEGAWDATMDSRAAVVRAIIKTAISYHELPELVLPVFRIASNRRETPSEEHGLAVIRLLRAEALKVLQRWRRTDRLIPQGRDLIELYRENPEFMNAPDFVCTEADAHATYRALIRLTGNPVPRRSQLLAIFGKRIKRLPSWWAHYPDDHERSGSEVGWHDLVAGTYPTSADVSIFFLLFVARSAWNPATAASMNLSDWTAVYDEQHAWIYAPKDRAKGTAQWTVSRVGDATGCHSLVELLLKRTEGLRGHIERNPRLCPLPDVVARSPWVGVTVRGRRQGVYVVNPRTTRTANNWLASLIEQLDDGTRTASETMSIGQFRDVAAAAIFKDSQYSNWVMMVLLGHKNLMTTRHYGYRRSSFEESFSLVSEVIDDLFSQLRVNRVFDVALTRAKLAKLDVSEAEIEKLNQARRHKTYDGSGCADPYSPPAVIDPGNPRDGCTLCVQQHRCASSGCPNCFVFTDSLDFICRRVAELEAVRTSVGMVRFDAGSDASDLARLRLTVLQWPADAVKFAIDKWAARIASGEHMPIYFAGQH</sequence>
<evidence type="ECO:0000313" key="1">
    <source>
        <dbReference type="EMBL" id="EKZ1925719.1"/>
    </source>
</evidence>
<accession>A0A8I0XZU5</accession>
<reference evidence="1" key="2">
    <citation type="submission" date="2023-08" db="EMBL/GenBank/DDBJ databases">
        <authorList>
            <consortium name="Clinical and Environmental Microbiology Branch: Whole genome sequencing antimicrobial resistance pathogens in the healthcare setting"/>
        </authorList>
    </citation>
    <scope>NUCLEOTIDE SEQUENCE</scope>
    <source>
        <strain evidence="1">2023CJ-00293</strain>
    </source>
</reference>
<dbReference type="Proteomes" id="UP001225498">
    <property type="component" value="Unassembled WGS sequence"/>
</dbReference>
<evidence type="ECO:0000313" key="3">
    <source>
        <dbReference type="Proteomes" id="UP000634179"/>
    </source>
</evidence>
<gene>
    <name evidence="2" type="ORF">I5V89_13620</name>
    <name evidence="1" type="ORF">REH87_000690</name>
</gene>
<comment type="caution">
    <text evidence="2">The sequence shown here is derived from an EMBL/GenBank/DDBJ whole genome shotgun (WGS) entry which is preliminary data.</text>
</comment>
<dbReference type="AlphaFoldDB" id="A0A8I0XZU5"/>
<dbReference type="GeneID" id="93743248"/>
<organism evidence="2 3">
    <name type="scientific">Stenotrophomonas maltophilia</name>
    <name type="common">Pseudomonas maltophilia</name>
    <name type="synonym">Xanthomonas maltophilia</name>
    <dbReference type="NCBI Taxonomy" id="40324"/>
    <lineage>
        <taxon>Bacteria</taxon>
        <taxon>Pseudomonadati</taxon>
        <taxon>Pseudomonadota</taxon>
        <taxon>Gammaproteobacteria</taxon>
        <taxon>Lysobacterales</taxon>
        <taxon>Lysobacteraceae</taxon>
        <taxon>Stenotrophomonas</taxon>
        <taxon>Stenotrophomonas maltophilia group</taxon>
    </lineage>
</organism>
<proteinExistence type="predicted"/>
<reference evidence="2" key="1">
    <citation type="submission" date="2020-11" db="EMBL/GenBank/DDBJ databases">
        <title>Enhanced detection system for hospital associated transmission using whole genome sequencing surveillance.</title>
        <authorList>
            <person name="Harrison L.H."/>
            <person name="Van Tyne D."/>
            <person name="Marsh J.W."/>
            <person name="Griffith M.P."/>
            <person name="Snyder D.J."/>
            <person name="Cooper V.S."/>
            <person name="Mustapha M."/>
        </authorList>
    </citation>
    <scope>NUCLEOTIDE SEQUENCE</scope>
    <source>
        <strain evidence="2">STEN00053</strain>
    </source>
</reference>
<dbReference type="EMBL" id="JADUOV010000009">
    <property type="protein sequence ID" value="MBH1790911.1"/>
    <property type="molecule type" value="Genomic_DNA"/>
</dbReference>